<reference evidence="3" key="1">
    <citation type="submission" date="2016-10" db="EMBL/GenBank/DDBJ databases">
        <authorList>
            <person name="Varghese N."/>
            <person name="Submissions S."/>
        </authorList>
    </citation>
    <scope>NUCLEOTIDE SEQUENCE [LARGE SCALE GENOMIC DNA]</scope>
    <source>
        <strain evidence="3">DSM 22127</strain>
    </source>
</reference>
<dbReference type="EMBL" id="LT629757">
    <property type="protein sequence ID" value="SDS15795.1"/>
    <property type="molecule type" value="Genomic_DNA"/>
</dbReference>
<evidence type="ECO:0000313" key="3">
    <source>
        <dbReference type="Proteomes" id="UP000198859"/>
    </source>
</evidence>
<dbReference type="AlphaFoldDB" id="A0A1H1PX78"/>
<sequence>MQAFRTTAVVATALIAALTAVPLPASAAPVAAEPEPAPVVAPRLLAVPGVALYSRRPDVAWVAVRYQCTNNAEQVHYLSLLLQQPRTTPNYNAGLRNDGTGLREARCTGAPVSELVRLVRTSYEDPAAPGLRQGPADLQATISPRSIPSRGGPYVPTGPDVAVDRSVFVVAAR</sequence>
<dbReference type="Proteomes" id="UP000198859">
    <property type="component" value="Chromosome I"/>
</dbReference>
<feature type="chain" id="PRO_5009257037" description="Secreted protein" evidence="1">
    <location>
        <begin position="28"/>
        <end position="173"/>
    </location>
</feature>
<keyword evidence="3" id="KW-1185">Reference proteome</keyword>
<accession>A0A1H1PX78</accession>
<evidence type="ECO:0000256" key="1">
    <source>
        <dbReference type="SAM" id="SignalP"/>
    </source>
</evidence>
<name>A0A1H1PX78_9ACTN</name>
<protein>
    <recommendedName>
        <fullName evidence="4">Secreted protein</fullName>
    </recommendedName>
</protein>
<feature type="signal peptide" evidence="1">
    <location>
        <begin position="1"/>
        <end position="27"/>
    </location>
</feature>
<evidence type="ECO:0008006" key="4">
    <source>
        <dbReference type="Google" id="ProtNLM"/>
    </source>
</evidence>
<dbReference type="STRING" id="642780.SAMN04488570_1260"/>
<keyword evidence="1" id="KW-0732">Signal</keyword>
<organism evidence="2 3">
    <name type="scientific">Nocardioides scoriae</name>
    <dbReference type="NCBI Taxonomy" id="642780"/>
    <lineage>
        <taxon>Bacteria</taxon>
        <taxon>Bacillati</taxon>
        <taxon>Actinomycetota</taxon>
        <taxon>Actinomycetes</taxon>
        <taxon>Propionibacteriales</taxon>
        <taxon>Nocardioidaceae</taxon>
        <taxon>Nocardioides</taxon>
    </lineage>
</organism>
<evidence type="ECO:0000313" key="2">
    <source>
        <dbReference type="EMBL" id="SDS15795.1"/>
    </source>
</evidence>
<gene>
    <name evidence="2" type="ORF">SAMN04488570_1260</name>
</gene>
<proteinExistence type="predicted"/>